<dbReference type="InterPro" id="IPR008978">
    <property type="entry name" value="HSP20-like_chaperone"/>
</dbReference>
<feature type="domain" description="SHSP" evidence="3">
    <location>
        <begin position="43"/>
        <end position="155"/>
    </location>
</feature>
<dbReference type="PANTHER" id="PTHR11527">
    <property type="entry name" value="HEAT-SHOCK PROTEIN 20 FAMILY MEMBER"/>
    <property type="match status" value="1"/>
</dbReference>
<evidence type="ECO:0000313" key="5">
    <source>
        <dbReference type="Proteomes" id="UP000176965"/>
    </source>
</evidence>
<dbReference type="InterPro" id="IPR031107">
    <property type="entry name" value="Small_HSP"/>
</dbReference>
<comment type="similarity">
    <text evidence="1 2">Belongs to the small heat shock protein (HSP20) family.</text>
</comment>
<dbReference type="Proteomes" id="UP000176965">
    <property type="component" value="Unassembled WGS sequence"/>
</dbReference>
<evidence type="ECO:0000256" key="1">
    <source>
        <dbReference type="PROSITE-ProRule" id="PRU00285"/>
    </source>
</evidence>
<dbReference type="InterPro" id="IPR002068">
    <property type="entry name" value="A-crystallin/Hsp20_dom"/>
</dbReference>
<evidence type="ECO:0000256" key="2">
    <source>
        <dbReference type="RuleBase" id="RU003616"/>
    </source>
</evidence>
<dbReference type="Pfam" id="PF00011">
    <property type="entry name" value="HSP20"/>
    <property type="match status" value="1"/>
</dbReference>
<dbReference type="Gene3D" id="2.60.40.790">
    <property type="match status" value="1"/>
</dbReference>
<dbReference type="AlphaFoldDB" id="A0A1G2PGB8"/>
<proteinExistence type="inferred from homology"/>
<dbReference type="PROSITE" id="PS01031">
    <property type="entry name" value="SHSP"/>
    <property type="match status" value="1"/>
</dbReference>
<sequence>MKNKKGFFEKIKKIIHIGAKDSSDETIDDEMLGLDSKEESLMTDEEEGQLAVDMYQTPTDIVIKTMVAGVKPEDLDIAITRDMVTIHGKRLETYETEENDFFHKELYWGSFSRTIVLPAEIEIEEAEASERHGLLTLILPKIDKNRQSKLKVRAN</sequence>
<evidence type="ECO:0000259" key="3">
    <source>
        <dbReference type="PROSITE" id="PS01031"/>
    </source>
</evidence>
<evidence type="ECO:0000313" key="4">
    <source>
        <dbReference type="EMBL" id="OHA47388.1"/>
    </source>
</evidence>
<protein>
    <recommendedName>
        <fullName evidence="3">SHSP domain-containing protein</fullName>
    </recommendedName>
</protein>
<dbReference type="STRING" id="1802338.A2541_00930"/>
<comment type="caution">
    <text evidence="4">The sequence shown here is derived from an EMBL/GenBank/DDBJ whole genome shotgun (WGS) entry which is preliminary data.</text>
</comment>
<reference evidence="4 5" key="1">
    <citation type="journal article" date="2016" name="Nat. Commun.">
        <title>Thousands of microbial genomes shed light on interconnected biogeochemical processes in an aquifer system.</title>
        <authorList>
            <person name="Anantharaman K."/>
            <person name="Brown C.T."/>
            <person name="Hug L.A."/>
            <person name="Sharon I."/>
            <person name="Castelle C.J."/>
            <person name="Probst A.J."/>
            <person name="Thomas B.C."/>
            <person name="Singh A."/>
            <person name="Wilkins M.J."/>
            <person name="Karaoz U."/>
            <person name="Brodie E.L."/>
            <person name="Williams K.H."/>
            <person name="Hubbard S.S."/>
            <person name="Banfield J.F."/>
        </authorList>
    </citation>
    <scope>NUCLEOTIDE SEQUENCE [LARGE SCALE GENOMIC DNA]</scope>
</reference>
<organism evidence="4 5">
    <name type="scientific">Candidatus Taylorbacteria bacterium RIFOXYD2_FULL_36_9</name>
    <dbReference type="NCBI Taxonomy" id="1802338"/>
    <lineage>
        <taxon>Bacteria</taxon>
        <taxon>Candidatus Tayloriibacteriota</taxon>
    </lineage>
</organism>
<accession>A0A1G2PGB8</accession>
<dbReference type="CDD" id="cd06464">
    <property type="entry name" value="ACD_sHsps-like"/>
    <property type="match status" value="1"/>
</dbReference>
<dbReference type="EMBL" id="MHSQ01000014">
    <property type="protein sequence ID" value="OHA47388.1"/>
    <property type="molecule type" value="Genomic_DNA"/>
</dbReference>
<name>A0A1G2PGB8_9BACT</name>
<gene>
    <name evidence="4" type="ORF">A2541_00930</name>
</gene>
<dbReference type="SUPFAM" id="SSF49764">
    <property type="entry name" value="HSP20-like chaperones"/>
    <property type="match status" value="1"/>
</dbReference>